<sequence>MTSLTEHCVPITICRYVTGKVVSLRTTTRRLLFLEAHEAHEANVKMKSFSQTWCSTASPDASSVRYVYLGSTAWSLYLTKHKSVNPSVVAQSSMACVFTSLILPLVTEIKALHVIPGRAVSEWLNNRGSILTRNSQDKLTQRKISQCKELVLQ</sequence>
<keyword evidence="2" id="KW-1185">Reference proteome</keyword>
<reference evidence="1 2" key="1">
    <citation type="submission" date="2016-10" db="EMBL/GenBank/DDBJ databases">
        <title>Draft genome sequence of Coniochaeta ligniaria NRRL30616, a lignocellulolytic fungus for bioabatement of inhibitors in plant biomass hydrolysates.</title>
        <authorList>
            <consortium name="DOE Joint Genome Institute"/>
            <person name="Jimenez D.J."/>
            <person name="Hector R.E."/>
            <person name="Riley R."/>
            <person name="Sun H."/>
            <person name="Grigoriev I.V."/>
            <person name="Van Elsas J.D."/>
            <person name="Nichols N.N."/>
        </authorList>
    </citation>
    <scope>NUCLEOTIDE SEQUENCE [LARGE SCALE GENOMIC DNA]</scope>
    <source>
        <strain evidence="1 2">NRRL 30616</strain>
    </source>
</reference>
<accession>A0A1J7IXB7</accession>
<protein>
    <submittedName>
        <fullName evidence="1">Uncharacterized protein</fullName>
    </submittedName>
</protein>
<gene>
    <name evidence="1" type="ORF">CONLIGDRAFT_629638</name>
</gene>
<dbReference type="InParanoid" id="A0A1J7IXB7"/>
<evidence type="ECO:0000313" key="1">
    <source>
        <dbReference type="EMBL" id="OIW31957.1"/>
    </source>
</evidence>
<dbReference type="Proteomes" id="UP000182658">
    <property type="component" value="Unassembled WGS sequence"/>
</dbReference>
<evidence type="ECO:0000313" key="2">
    <source>
        <dbReference type="Proteomes" id="UP000182658"/>
    </source>
</evidence>
<organism evidence="1 2">
    <name type="scientific">Coniochaeta ligniaria NRRL 30616</name>
    <dbReference type="NCBI Taxonomy" id="1408157"/>
    <lineage>
        <taxon>Eukaryota</taxon>
        <taxon>Fungi</taxon>
        <taxon>Dikarya</taxon>
        <taxon>Ascomycota</taxon>
        <taxon>Pezizomycotina</taxon>
        <taxon>Sordariomycetes</taxon>
        <taxon>Sordariomycetidae</taxon>
        <taxon>Coniochaetales</taxon>
        <taxon>Coniochaetaceae</taxon>
        <taxon>Coniochaeta</taxon>
    </lineage>
</organism>
<dbReference type="EMBL" id="KV875095">
    <property type="protein sequence ID" value="OIW31957.1"/>
    <property type="molecule type" value="Genomic_DNA"/>
</dbReference>
<dbReference type="AlphaFoldDB" id="A0A1J7IXB7"/>
<proteinExistence type="predicted"/>
<name>A0A1J7IXB7_9PEZI</name>